<sequence>MHASLRRKVIEVLREQVRVEHEALRSSPTGPHLGSSSGHGAALDNAPGPAQPGYGREAAKHAKMKAALAEKLAMEAEEAARREQQVTLKESYKANIETWKNKNKGNIRGLLGSLHTVLWPDSGWQPVSVGDLLESVQVKKVYMKANLLVHPDKVRQRNGSAEQVAIADMVFDVLKDAWNAFR</sequence>
<dbReference type="GO" id="GO:0005737">
    <property type="term" value="C:cytoplasm"/>
    <property type="evidence" value="ECO:0007669"/>
    <property type="project" value="TreeGrafter"/>
</dbReference>
<evidence type="ECO:0008006" key="4">
    <source>
        <dbReference type="Google" id="ProtNLM"/>
    </source>
</evidence>
<reference evidence="3" key="1">
    <citation type="journal article" date="2016" name="Nat. Commun.">
        <title>The Gonium pectorale genome demonstrates co-option of cell cycle regulation during the evolution of multicellularity.</title>
        <authorList>
            <person name="Hanschen E.R."/>
            <person name="Marriage T.N."/>
            <person name="Ferris P.J."/>
            <person name="Hamaji T."/>
            <person name="Toyoda A."/>
            <person name="Fujiyama A."/>
            <person name="Neme R."/>
            <person name="Noguchi H."/>
            <person name="Minakuchi Y."/>
            <person name="Suzuki M."/>
            <person name="Kawai-Toyooka H."/>
            <person name="Smith D.R."/>
            <person name="Sparks H."/>
            <person name="Anderson J."/>
            <person name="Bakaric R."/>
            <person name="Luria V."/>
            <person name="Karger A."/>
            <person name="Kirschner M.W."/>
            <person name="Durand P.M."/>
            <person name="Michod R.E."/>
            <person name="Nozaki H."/>
            <person name="Olson B.J."/>
        </authorList>
    </citation>
    <scope>NUCLEOTIDE SEQUENCE [LARGE SCALE GENOMIC DNA]</scope>
    <source>
        <strain evidence="3">NIES-2863</strain>
    </source>
</reference>
<dbReference type="InterPro" id="IPR036869">
    <property type="entry name" value="J_dom_sf"/>
</dbReference>
<gene>
    <name evidence="2" type="ORF">GPECTOR_2g1571</name>
</gene>
<organism evidence="2 3">
    <name type="scientific">Gonium pectorale</name>
    <name type="common">Green alga</name>
    <dbReference type="NCBI Taxonomy" id="33097"/>
    <lineage>
        <taxon>Eukaryota</taxon>
        <taxon>Viridiplantae</taxon>
        <taxon>Chlorophyta</taxon>
        <taxon>core chlorophytes</taxon>
        <taxon>Chlorophyceae</taxon>
        <taxon>CS clade</taxon>
        <taxon>Chlamydomonadales</taxon>
        <taxon>Volvocaceae</taxon>
        <taxon>Gonium</taxon>
    </lineage>
</organism>
<dbReference type="GO" id="GO:0072583">
    <property type="term" value="P:clathrin-dependent endocytosis"/>
    <property type="evidence" value="ECO:0007669"/>
    <property type="project" value="TreeGrafter"/>
</dbReference>
<dbReference type="GO" id="GO:0031982">
    <property type="term" value="C:vesicle"/>
    <property type="evidence" value="ECO:0007669"/>
    <property type="project" value="TreeGrafter"/>
</dbReference>
<dbReference type="PANTHER" id="PTHR23172:SF19">
    <property type="entry name" value="J DOMAIN-CONTAINING PROTEIN"/>
    <property type="match status" value="1"/>
</dbReference>
<dbReference type="OrthoDB" id="1717591at2759"/>
<dbReference type="Gene3D" id="1.10.287.110">
    <property type="entry name" value="DnaJ domain"/>
    <property type="match status" value="1"/>
</dbReference>
<keyword evidence="3" id="KW-1185">Reference proteome</keyword>
<comment type="caution">
    <text evidence="2">The sequence shown here is derived from an EMBL/GenBank/DDBJ whole genome shotgun (WGS) entry which is preliminary data.</text>
</comment>
<evidence type="ECO:0000256" key="1">
    <source>
        <dbReference type="SAM" id="MobiDB-lite"/>
    </source>
</evidence>
<dbReference type="PANTHER" id="PTHR23172">
    <property type="entry name" value="AUXILIN/CYCLIN G-ASSOCIATED KINASE-RELATED"/>
    <property type="match status" value="1"/>
</dbReference>
<name>A0A150H1L9_GONPE</name>
<dbReference type="AlphaFoldDB" id="A0A150H1L9"/>
<evidence type="ECO:0000313" key="2">
    <source>
        <dbReference type="EMBL" id="KXZ56019.1"/>
    </source>
</evidence>
<proteinExistence type="predicted"/>
<dbReference type="STRING" id="33097.A0A150H1L9"/>
<evidence type="ECO:0000313" key="3">
    <source>
        <dbReference type="Proteomes" id="UP000075714"/>
    </source>
</evidence>
<feature type="region of interest" description="Disordered" evidence="1">
    <location>
        <begin position="21"/>
        <end position="59"/>
    </location>
</feature>
<dbReference type="Proteomes" id="UP000075714">
    <property type="component" value="Unassembled WGS sequence"/>
</dbReference>
<feature type="compositionally biased region" description="Polar residues" evidence="1">
    <location>
        <begin position="26"/>
        <end position="38"/>
    </location>
</feature>
<accession>A0A150H1L9</accession>
<dbReference type="GO" id="GO:0030276">
    <property type="term" value="F:clathrin binding"/>
    <property type="evidence" value="ECO:0007669"/>
    <property type="project" value="TreeGrafter"/>
</dbReference>
<protein>
    <recommendedName>
        <fullName evidence="4">J domain-containing protein</fullName>
    </recommendedName>
</protein>
<dbReference type="EMBL" id="LSYV01000003">
    <property type="protein sequence ID" value="KXZ56019.1"/>
    <property type="molecule type" value="Genomic_DNA"/>
</dbReference>
<dbReference type="SUPFAM" id="SSF46565">
    <property type="entry name" value="Chaperone J-domain"/>
    <property type="match status" value="1"/>
</dbReference>
<dbReference type="GO" id="GO:0072318">
    <property type="term" value="P:clathrin coat disassembly"/>
    <property type="evidence" value="ECO:0007669"/>
    <property type="project" value="TreeGrafter"/>
</dbReference>